<dbReference type="Pfam" id="PF13676">
    <property type="entry name" value="TIR_2"/>
    <property type="match status" value="1"/>
</dbReference>
<dbReference type="InterPro" id="IPR011990">
    <property type="entry name" value="TPR-like_helical_dom_sf"/>
</dbReference>
<gene>
    <name evidence="2" type="ORF">CATMQ487_48490</name>
</gene>
<dbReference type="Proteomes" id="UP001057498">
    <property type="component" value="Chromosome"/>
</dbReference>
<dbReference type="PROSITE" id="PS50104">
    <property type="entry name" value="TIR"/>
    <property type="match status" value="1"/>
</dbReference>
<keyword evidence="3" id="KW-1185">Reference proteome</keyword>
<dbReference type="InterPro" id="IPR035897">
    <property type="entry name" value="Toll_tir_struct_dom_sf"/>
</dbReference>
<evidence type="ECO:0000313" key="3">
    <source>
        <dbReference type="Proteomes" id="UP001057498"/>
    </source>
</evidence>
<organism evidence="2 3">
    <name type="scientific">Sphaerotilus microaerophilus</name>
    <dbReference type="NCBI Taxonomy" id="2914710"/>
    <lineage>
        <taxon>Bacteria</taxon>
        <taxon>Pseudomonadati</taxon>
        <taxon>Pseudomonadota</taxon>
        <taxon>Betaproteobacteria</taxon>
        <taxon>Burkholderiales</taxon>
        <taxon>Sphaerotilaceae</taxon>
        <taxon>Sphaerotilus</taxon>
    </lineage>
</organism>
<dbReference type="Gene3D" id="3.40.50.10140">
    <property type="entry name" value="Toll/interleukin-1 receptor homology (TIR) domain"/>
    <property type="match status" value="1"/>
</dbReference>
<dbReference type="SUPFAM" id="SSF52200">
    <property type="entry name" value="Toll/Interleukin receptor TIR domain"/>
    <property type="match status" value="1"/>
</dbReference>
<dbReference type="SUPFAM" id="SSF48452">
    <property type="entry name" value="TPR-like"/>
    <property type="match status" value="1"/>
</dbReference>
<dbReference type="SUPFAM" id="SSF52540">
    <property type="entry name" value="P-loop containing nucleoside triphosphate hydrolases"/>
    <property type="match status" value="1"/>
</dbReference>
<proteinExistence type="predicted"/>
<dbReference type="InterPro" id="IPR027417">
    <property type="entry name" value="P-loop_NTPase"/>
</dbReference>
<evidence type="ECO:0000313" key="2">
    <source>
        <dbReference type="EMBL" id="BDI07879.1"/>
    </source>
</evidence>
<evidence type="ECO:0000259" key="1">
    <source>
        <dbReference type="PROSITE" id="PS50104"/>
    </source>
</evidence>
<name>A0ABN6PUW3_9BURK</name>
<protein>
    <recommendedName>
        <fullName evidence="1">TIR domain-containing protein</fullName>
    </recommendedName>
</protein>
<accession>A0ABN6PUW3</accession>
<feature type="domain" description="TIR" evidence="1">
    <location>
        <begin position="4"/>
        <end position="138"/>
    </location>
</feature>
<sequence>MSRPPRQAFISHATADDGYVAELESFLRAAGLAEVFNDAASIRPDDAFWPVIQQGIADSELFVCVISAASSASDWVRREVEHARSLGGRVIGLRIDRSPVPPYFAGRDVINFVVGPTAERRIDIDRQNRFTKYAPERLLGRDPELALISDAWKKALRAEAGRPHILTFVALGGEGKTSLVAKWAVDELSAKGWPGCEAAFAWSFYSQGTRDQVAASSDAFLKAALDFFADDDADRAFAAGPAGAYEKGQRLARLVGSRRSLLILDGLEPLQYAPTAPTGSQLKDQGLAALLKGLAQQSQGLCLVTTRYSVPDLKAFRQSTAPEHELKRLSPEAGTHLLTTLGVTGSAQELQAAVEEVKGHALTLQLLGSWLRDAHAGDIRQRQLVKLEEADAEEQGGHAFRVMAAYEASFEREGDAGRRALALLRLLGLFDRPVTADCFEALRQPPVIAGLTEPLFAGRSQEHQVVGFGGWVRRLFGAKERIKYERVSPAVINVALQRLESARLLTVHREAGSGHLLSLDAHPLLREYFARQLREQQPDAWRAAHGRLFEHLCARTNEGDQPTLEDLQPLYQAVAHGCLAGLQQRACEEVYYARIARKAEAYAVKKLGAFGSDLGAVACFFDQPWQRVSPALTEADQAWLLNQAAFRLRALGRLTEALEPMRAGLNAYVARSEWKFAAIAASNLSELEMTLGEVAAAAQDAEQSVTHADRSGDAIQRMVNRATHADALHQAGRRAEALKGFREAEQMQQELQPSYPLLYSLRGFRYADQLLAAPERAAWQAAAAGQHGPAEEAAGHHEVLQAVGQRAAQTLTRGQDERWYSLLV</sequence>
<dbReference type="InterPro" id="IPR000157">
    <property type="entry name" value="TIR_dom"/>
</dbReference>
<reference evidence="2" key="1">
    <citation type="submission" date="2022-04" db="EMBL/GenBank/DDBJ databases">
        <title>Whole genome sequence of Sphaerotilus sp. FB-5.</title>
        <authorList>
            <person name="Takeda M."/>
            <person name="Narihara S."/>
            <person name="Akimoto M."/>
            <person name="Akimoto R."/>
            <person name="Nishiyashiki S."/>
            <person name="Murakami T."/>
        </authorList>
    </citation>
    <scope>NUCLEOTIDE SEQUENCE</scope>
    <source>
        <strain evidence="2">FB-5</strain>
    </source>
</reference>
<dbReference type="EMBL" id="AP025730">
    <property type="protein sequence ID" value="BDI07879.1"/>
    <property type="molecule type" value="Genomic_DNA"/>
</dbReference>
<dbReference type="Gene3D" id="3.40.50.300">
    <property type="entry name" value="P-loop containing nucleotide triphosphate hydrolases"/>
    <property type="match status" value="1"/>
</dbReference>